<dbReference type="OrthoDB" id="6628741at2759"/>
<name>A0A6G0VSP5_APHCR</name>
<dbReference type="AlphaFoldDB" id="A0A6G0VSP5"/>
<accession>A0A6G0VSP5</accession>
<dbReference type="Proteomes" id="UP000478052">
    <property type="component" value="Unassembled WGS sequence"/>
</dbReference>
<protein>
    <submittedName>
        <fullName evidence="1">Sodium-and chloride-dependent transporter XTRP3-like</fullName>
    </submittedName>
</protein>
<dbReference type="EMBL" id="VUJU01012373">
    <property type="protein sequence ID" value="KAF0707853.1"/>
    <property type="molecule type" value="Genomic_DNA"/>
</dbReference>
<proteinExistence type="predicted"/>
<dbReference type="SUPFAM" id="SSF74788">
    <property type="entry name" value="Cullin repeat-like"/>
    <property type="match status" value="1"/>
</dbReference>
<sequence>VIAVLINANAEEDLAVIVSPGVFFDEIPEAILYEKSIPLIYTQELQDDYPDDNSEIIKNNWGVEDNCENKNTNYCNIVNQTIDILSTIKKNIRESDTITLDLNKGLLNSRSKRGIQFFGNLYHFCFNVATEKQLKTFYTNEKMLDQQINKFNNVFASDHKDLTNIITELNKHTKITKNNIKLLKDSFSKFINEEKIKNLQEKTNQENMIQGIQEIIYNLISVILKFTNNERDTNIRLHCKLHKIPARIIKSKILYNDNKIKKSNRKRWI</sequence>
<reference evidence="1 2" key="1">
    <citation type="submission" date="2019-08" db="EMBL/GenBank/DDBJ databases">
        <title>Whole genome of Aphis craccivora.</title>
        <authorList>
            <person name="Voronova N.V."/>
            <person name="Shulinski R.S."/>
            <person name="Bandarenka Y.V."/>
            <person name="Zhorov D.G."/>
            <person name="Warner D."/>
        </authorList>
    </citation>
    <scope>NUCLEOTIDE SEQUENCE [LARGE SCALE GENOMIC DNA]</scope>
    <source>
        <strain evidence="1">180601</strain>
        <tissue evidence="1">Whole Body</tissue>
    </source>
</reference>
<evidence type="ECO:0000313" key="1">
    <source>
        <dbReference type="EMBL" id="KAF0707853.1"/>
    </source>
</evidence>
<gene>
    <name evidence="1" type="ORF">FWK35_00038932</name>
</gene>
<dbReference type="InterPro" id="IPR016159">
    <property type="entry name" value="Cullin_repeat-like_dom_sf"/>
</dbReference>
<feature type="non-terminal residue" evidence="1">
    <location>
        <position position="1"/>
    </location>
</feature>
<evidence type="ECO:0000313" key="2">
    <source>
        <dbReference type="Proteomes" id="UP000478052"/>
    </source>
</evidence>
<comment type="caution">
    <text evidence="1">The sequence shown here is derived from an EMBL/GenBank/DDBJ whole genome shotgun (WGS) entry which is preliminary data.</text>
</comment>
<organism evidence="1 2">
    <name type="scientific">Aphis craccivora</name>
    <name type="common">Cowpea aphid</name>
    <dbReference type="NCBI Taxonomy" id="307492"/>
    <lineage>
        <taxon>Eukaryota</taxon>
        <taxon>Metazoa</taxon>
        <taxon>Ecdysozoa</taxon>
        <taxon>Arthropoda</taxon>
        <taxon>Hexapoda</taxon>
        <taxon>Insecta</taxon>
        <taxon>Pterygota</taxon>
        <taxon>Neoptera</taxon>
        <taxon>Paraneoptera</taxon>
        <taxon>Hemiptera</taxon>
        <taxon>Sternorrhyncha</taxon>
        <taxon>Aphidomorpha</taxon>
        <taxon>Aphidoidea</taxon>
        <taxon>Aphididae</taxon>
        <taxon>Aphidini</taxon>
        <taxon>Aphis</taxon>
        <taxon>Aphis</taxon>
    </lineage>
</organism>
<keyword evidence="2" id="KW-1185">Reference proteome</keyword>